<dbReference type="Proteomes" id="UP000266183">
    <property type="component" value="Chromosome"/>
</dbReference>
<protein>
    <submittedName>
        <fullName evidence="2">Phage holin family protein</fullName>
    </submittedName>
</protein>
<name>A0A385SLD9_9BACT</name>
<dbReference type="AlphaFoldDB" id="A0A385SLD9"/>
<evidence type="ECO:0000313" key="3">
    <source>
        <dbReference type="Proteomes" id="UP000266183"/>
    </source>
</evidence>
<dbReference type="KEGG" id="chk:D4L85_09205"/>
<reference evidence="3" key="1">
    <citation type="submission" date="2018-09" db="EMBL/GenBank/DDBJ databases">
        <title>Chryseolinea sp. KIS68-18 isolated from soil.</title>
        <authorList>
            <person name="Weon H.-Y."/>
            <person name="Kwon S.-W."/>
            <person name="Lee S.A."/>
        </authorList>
    </citation>
    <scope>NUCLEOTIDE SEQUENCE [LARGE SCALE GENOMIC DNA]</scope>
    <source>
        <strain evidence="3">KIS68-18</strain>
    </source>
</reference>
<evidence type="ECO:0000256" key="1">
    <source>
        <dbReference type="SAM" id="Phobius"/>
    </source>
</evidence>
<accession>A0A385SLD9</accession>
<keyword evidence="1" id="KW-0472">Membrane</keyword>
<dbReference type="InterPro" id="IPR009937">
    <property type="entry name" value="Phage_holin_3_6"/>
</dbReference>
<sequence length="162" mass="18251">MPPTISCCNTRSWPPEKPRSWLKSSPGLGWSDLLFILHDHIYRTVLKDSILKFLKLDTLVEHLTGFVETRIELMKLEIKEEVAKAVARVLILGLLMAVFTLFIMLMSMAVAFKIGESLGAFGGFAIVAGFYLLVGVLLVLMRDGIREALEKQLSEIMKKKKK</sequence>
<keyword evidence="1" id="KW-0812">Transmembrane</keyword>
<evidence type="ECO:0000313" key="2">
    <source>
        <dbReference type="EMBL" id="AYB30745.1"/>
    </source>
</evidence>
<dbReference type="Pfam" id="PF07332">
    <property type="entry name" value="Phage_holin_3_6"/>
    <property type="match status" value="1"/>
</dbReference>
<organism evidence="2 3">
    <name type="scientific">Chryseolinea soli</name>
    <dbReference type="NCBI Taxonomy" id="2321403"/>
    <lineage>
        <taxon>Bacteria</taxon>
        <taxon>Pseudomonadati</taxon>
        <taxon>Bacteroidota</taxon>
        <taxon>Cytophagia</taxon>
        <taxon>Cytophagales</taxon>
        <taxon>Fulvivirgaceae</taxon>
        <taxon>Chryseolinea</taxon>
    </lineage>
</organism>
<keyword evidence="1" id="KW-1133">Transmembrane helix</keyword>
<keyword evidence="3" id="KW-1185">Reference proteome</keyword>
<feature type="transmembrane region" description="Helical" evidence="1">
    <location>
        <begin position="89"/>
        <end position="112"/>
    </location>
</feature>
<feature type="transmembrane region" description="Helical" evidence="1">
    <location>
        <begin position="118"/>
        <end position="141"/>
    </location>
</feature>
<dbReference type="EMBL" id="CP032382">
    <property type="protein sequence ID" value="AYB30745.1"/>
    <property type="molecule type" value="Genomic_DNA"/>
</dbReference>
<proteinExistence type="predicted"/>
<gene>
    <name evidence="2" type="ORF">D4L85_09205</name>
</gene>